<dbReference type="AlphaFoldDB" id="A0A2N8LEE3"/>
<reference evidence="1 2" key="1">
    <citation type="submission" date="2015-12" db="EMBL/GenBank/DDBJ databases">
        <title>Streptococcus penaeicida sp. nov.</title>
        <authorList>
            <person name="Gomez-Gil B."/>
            <person name="Morales-Covarrubias M."/>
        </authorList>
    </citation>
    <scope>NUCLEOTIDE SEQUENCE [LARGE SCALE GENOMIC DNA]</scope>
    <source>
        <strain evidence="1 2">CAIM 1838</strain>
    </source>
</reference>
<name>A0A2N8LEE3_9STRE</name>
<gene>
    <name evidence="1" type="ORF">AT575_00650</name>
</gene>
<keyword evidence="2" id="KW-1185">Reference proteome</keyword>
<proteinExistence type="predicted"/>
<dbReference type="EMBL" id="LOCM01000005">
    <property type="protein sequence ID" value="PND48532.1"/>
    <property type="molecule type" value="Genomic_DNA"/>
</dbReference>
<accession>A0A2N8LEE3</accession>
<sequence>MKSFAQENYGNSHHFWYQVDTSQSHEYGAIFNHQTDWLASLVTLIKEDLNKFPIEDDFYWYFGQSLETMALMVRYKEGNYELQTNLKDFDFALHLDAINEWKAEFQKQLKS</sequence>
<evidence type="ECO:0000313" key="1">
    <source>
        <dbReference type="EMBL" id="PND48532.1"/>
    </source>
</evidence>
<organism evidence="1 2">
    <name type="scientific">Streptococcus penaeicida</name>
    <dbReference type="NCBI Taxonomy" id="1765960"/>
    <lineage>
        <taxon>Bacteria</taxon>
        <taxon>Bacillati</taxon>
        <taxon>Bacillota</taxon>
        <taxon>Bacilli</taxon>
        <taxon>Lactobacillales</taxon>
        <taxon>Streptococcaceae</taxon>
        <taxon>Streptococcus</taxon>
    </lineage>
</organism>
<evidence type="ECO:0000313" key="2">
    <source>
        <dbReference type="Proteomes" id="UP000235963"/>
    </source>
</evidence>
<dbReference type="Proteomes" id="UP000235963">
    <property type="component" value="Unassembled WGS sequence"/>
</dbReference>
<dbReference type="OrthoDB" id="2242962at2"/>
<dbReference type="RefSeq" id="WP_102776711.1">
    <property type="nucleotide sequence ID" value="NZ_CBCSGP010000016.1"/>
</dbReference>
<protein>
    <submittedName>
        <fullName evidence="1">Uncharacterized protein</fullName>
    </submittedName>
</protein>
<comment type="caution">
    <text evidence="1">The sequence shown here is derived from an EMBL/GenBank/DDBJ whole genome shotgun (WGS) entry which is preliminary data.</text>
</comment>